<organism evidence="2 3">
    <name type="scientific">Cutaneotrichosporon oleaginosum</name>
    <dbReference type="NCBI Taxonomy" id="879819"/>
    <lineage>
        <taxon>Eukaryota</taxon>
        <taxon>Fungi</taxon>
        <taxon>Dikarya</taxon>
        <taxon>Basidiomycota</taxon>
        <taxon>Agaricomycotina</taxon>
        <taxon>Tremellomycetes</taxon>
        <taxon>Trichosporonales</taxon>
        <taxon>Trichosporonaceae</taxon>
        <taxon>Cutaneotrichosporon</taxon>
    </lineage>
</organism>
<sequence length="213" mass="22800">MARAGPQPTRTAGSVIALANQQATSAWADRVRNPSPEAKPRVVTDDDVKDATPASRRRASQSATVDKSRDIEFEQNEPVENGQMEVDAERQAAPPASTTPRITLRIRSQAATSVSPTPALNRSGRPKRVAANGKKASAKNSNTATRSARSRKRKASDEEDESKAEESGGSSGLPLQRNGRRSGPPPAPSGRVLRSRAVKQSLREPSSELSEEE</sequence>
<proteinExistence type="predicted"/>
<gene>
    <name evidence="2" type="ORF">CC85DRAFT_7976</name>
</gene>
<dbReference type="RefSeq" id="XP_018281011.1">
    <property type="nucleotide sequence ID" value="XM_018427419.1"/>
</dbReference>
<dbReference type="Proteomes" id="UP000053611">
    <property type="component" value="Unassembled WGS sequence"/>
</dbReference>
<feature type="compositionally biased region" description="Polar residues" evidence="1">
    <location>
        <begin position="109"/>
        <end position="120"/>
    </location>
</feature>
<reference evidence="2 3" key="1">
    <citation type="submission" date="2015-03" db="EMBL/GenBank/DDBJ databases">
        <title>Genomics and transcriptomics of the oil-accumulating basidiomycete yeast T. oleaginosus allow insights into substrate utilization and the diverse evolutionary trajectories of mating systems in fungi.</title>
        <authorList>
            <consortium name="DOE Joint Genome Institute"/>
            <person name="Kourist R."/>
            <person name="Kracht O."/>
            <person name="Bracharz F."/>
            <person name="Lipzen A."/>
            <person name="Nolan M."/>
            <person name="Ohm R."/>
            <person name="Grigoriev I."/>
            <person name="Sun S."/>
            <person name="Heitman J."/>
            <person name="Bruck T."/>
            <person name="Nowrousian M."/>
        </authorList>
    </citation>
    <scope>NUCLEOTIDE SEQUENCE [LARGE SCALE GENOMIC DNA]</scope>
    <source>
        <strain evidence="2 3">IBC0246</strain>
    </source>
</reference>
<name>A0A0J0XTW7_9TREE</name>
<dbReference type="EMBL" id="KQ087186">
    <property type="protein sequence ID" value="KLT44520.1"/>
    <property type="molecule type" value="Genomic_DNA"/>
</dbReference>
<feature type="compositionally biased region" description="Low complexity" evidence="1">
    <location>
        <begin position="130"/>
        <end position="147"/>
    </location>
</feature>
<protein>
    <submittedName>
        <fullName evidence="2">Uncharacterized protein</fullName>
    </submittedName>
</protein>
<feature type="region of interest" description="Disordered" evidence="1">
    <location>
        <begin position="24"/>
        <end position="213"/>
    </location>
</feature>
<dbReference type="AlphaFoldDB" id="A0A0J0XTW7"/>
<evidence type="ECO:0000313" key="3">
    <source>
        <dbReference type="Proteomes" id="UP000053611"/>
    </source>
</evidence>
<keyword evidence="3" id="KW-1185">Reference proteome</keyword>
<dbReference type="GeneID" id="28988022"/>
<evidence type="ECO:0000256" key="1">
    <source>
        <dbReference type="SAM" id="MobiDB-lite"/>
    </source>
</evidence>
<accession>A0A0J0XTW7</accession>
<evidence type="ECO:0000313" key="2">
    <source>
        <dbReference type="EMBL" id="KLT44520.1"/>
    </source>
</evidence>
<feature type="compositionally biased region" description="Basic and acidic residues" evidence="1">
    <location>
        <begin position="38"/>
        <end position="50"/>
    </location>
</feature>